<organism evidence="2 3">
    <name type="scientific">Gossypium australe</name>
    <dbReference type="NCBI Taxonomy" id="47621"/>
    <lineage>
        <taxon>Eukaryota</taxon>
        <taxon>Viridiplantae</taxon>
        <taxon>Streptophyta</taxon>
        <taxon>Embryophyta</taxon>
        <taxon>Tracheophyta</taxon>
        <taxon>Spermatophyta</taxon>
        <taxon>Magnoliopsida</taxon>
        <taxon>eudicotyledons</taxon>
        <taxon>Gunneridae</taxon>
        <taxon>Pentapetalae</taxon>
        <taxon>rosids</taxon>
        <taxon>malvids</taxon>
        <taxon>Malvales</taxon>
        <taxon>Malvaceae</taxon>
        <taxon>Malvoideae</taxon>
        <taxon>Gossypium</taxon>
    </lineage>
</organism>
<dbReference type="SUPFAM" id="SSF53098">
    <property type="entry name" value="Ribonuclease H-like"/>
    <property type="match status" value="1"/>
</dbReference>
<proteinExistence type="predicted"/>
<dbReference type="OrthoDB" id="1301613at2759"/>
<gene>
    <name evidence="2" type="ORF">EPI10_023618</name>
</gene>
<dbReference type="PANTHER" id="PTHR23272">
    <property type="entry name" value="BED FINGER-RELATED"/>
    <property type="match status" value="1"/>
</dbReference>
<feature type="domain" description="HAT C-terminal dimerisation" evidence="1">
    <location>
        <begin position="23"/>
        <end position="72"/>
    </location>
</feature>
<dbReference type="Pfam" id="PF05699">
    <property type="entry name" value="Dimer_Tnp_hAT"/>
    <property type="match status" value="1"/>
</dbReference>
<keyword evidence="3" id="KW-1185">Reference proteome</keyword>
<dbReference type="GO" id="GO:0046983">
    <property type="term" value="F:protein dimerization activity"/>
    <property type="evidence" value="ECO:0007669"/>
    <property type="project" value="InterPro"/>
</dbReference>
<dbReference type="InterPro" id="IPR012337">
    <property type="entry name" value="RNaseH-like_sf"/>
</dbReference>
<dbReference type="AlphaFoldDB" id="A0A5B6VW78"/>
<dbReference type="Proteomes" id="UP000325315">
    <property type="component" value="Unassembled WGS sequence"/>
</dbReference>
<evidence type="ECO:0000259" key="1">
    <source>
        <dbReference type="Pfam" id="PF05699"/>
    </source>
</evidence>
<dbReference type="PANTHER" id="PTHR23272:SF187">
    <property type="entry name" value="AC9 TRANSPOSASE-RELATED"/>
    <property type="match status" value="1"/>
</dbReference>
<evidence type="ECO:0000313" key="2">
    <source>
        <dbReference type="EMBL" id="KAA3473218.1"/>
    </source>
</evidence>
<comment type="caution">
    <text evidence="2">The sequence shown here is derived from an EMBL/GenBank/DDBJ whole genome shotgun (WGS) entry which is preliminary data.</text>
</comment>
<protein>
    <submittedName>
        <fullName evidence="2">Zinc finger BED domain-containing protein RICESLEEPER 1-like</fullName>
    </submittedName>
</protein>
<dbReference type="EMBL" id="SMMG02000005">
    <property type="protein sequence ID" value="KAA3473218.1"/>
    <property type="molecule type" value="Genomic_DNA"/>
</dbReference>
<sequence length="76" mass="8900">MKNQIWKNTWKLLMYHYVMILISSPARDIISIHVSTVPSEFAFSTSGQVLDPYRSRLLLETVEALMCAQNWIWVDL</sequence>
<name>A0A5B6VW78_9ROSI</name>
<reference evidence="3" key="1">
    <citation type="journal article" date="2019" name="Plant Biotechnol. J.">
        <title>Genome sequencing of the Australian wild diploid species Gossypium australe highlights disease resistance and delayed gland morphogenesis.</title>
        <authorList>
            <person name="Cai Y."/>
            <person name="Cai X."/>
            <person name="Wang Q."/>
            <person name="Wang P."/>
            <person name="Zhang Y."/>
            <person name="Cai C."/>
            <person name="Xu Y."/>
            <person name="Wang K."/>
            <person name="Zhou Z."/>
            <person name="Wang C."/>
            <person name="Geng S."/>
            <person name="Li B."/>
            <person name="Dong Q."/>
            <person name="Hou Y."/>
            <person name="Wang H."/>
            <person name="Ai P."/>
            <person name="Liu Z."/>
            <person name="Yi F."/>
            <person name="Sun M."/>
            <person name="An G."/>
            <person name="Cheng J."/>
            <person name="Zhang Y."/>
            <person name="Shi Q."/>
            <person name="Xie Y."/>
            <person name="Shi X."/>
            <person name="Chang Y."/>
            <person name="Huang F."/>
            <person name="Chen Y."/>
            <person name="Hong S."/>
            <person name="Mi L."/>
            <person name="Sun Q."/>
            <person name="Zhang L."/>
            <person name="Zhou B."/>
            <person name="Peng R."/>
            <person name="Zhang X."/>
            <person name="Liu F."/>
        </authorList>
    </citation>
    <scope>NUCLEOTIDE SEQUENCE [LARGE SCALE GENOMIC DNA]</scope>
    <source>
        <strain evidence="3">cv. PA1801</strain>
    </source>
</reference>
<dbReference type="InterPro" id="IPR008906">
    <property type="entry name" value="HATC_C_dom"/>
</dbReference>
<accession>A0A5B6VW78</accession>
<evidence type="ECO:0000313" key="3">
    <source>
        <dbReference type="Proteomes" id="UP000325315"/>
    </source>
</evidence>